<dbReference type="PANTHER" id="PTHR47535:SF9">
    <property type="entry name" value="CALPONIN-HOMOLOGY (CH) DOMAIN-CONTAINING PROTEIN"/>
    <property type="match status" value="1"/>
</dbReference>
<dbReference type="Pfam" id="PF00307">
    <property type="entry name" value="CH"/>
    <property type="match status" value="2"/>
</dbReference>
<feature type="domain" description="Calponin-homology (CH)" evidence="16">
    <location>
        <begin position="171"/>
        <end position="276"/>
    </location>
</feature>
<keyword evidence="5" id="KW-0963">Cytoplasm</keyword>
<evidence type="ECO:0000256" key="7">
    <source>
        <dbReference type="ARBA" id="ARBA00022737"/>
    </source>
</evidence>
<feature type="domain" description="Calponin-homology (CH)" evidence="16">
    <location>
        <begin position="19"/>
        <end position="126"/>
    </location>
</feature>
<evidence type="ECO:0000256" key="13">
    <source>
        <dbReference type="ARBA" id="ARBA00023242"/>
    </source>
</evidence>
<keyword evidence="8" id="KW-1133">Transmembrane helix</keyword>
<keyword evidence="11" id="KW-0009">Actin-binding</keyword>
<dbReference type="InterPro" id="IPR036872">
    <property type="entry name" value="CH_dom_sf"/>
</dbReference>
<dbReference type="Proteomes" id="UP000264800">
    <property type="component" value="Unplaced"/>
</dbReference>
<keyword evidence="13" id="KW-0539">Nucleus</keyword>
<dbReference type="InterPro" id="IPR001715">
    <property type="entry name" value="CH_dom"/>
</dbReference>
<dbReference type="SUPFAM" id="SSF46966">
    <property type="entry name" value="Spectrin repeat"/>
    <property type="match status" value="1"/>
</dbReference>
<dbReference type="FunFam" id="1.10.418.10:FF:000037">
    <property type="entry name" value="nesprin-1 isoform X1"/>
    <property type="match status" value="1"/>
</dbReference>
<evidence type="ECO:0000256" key="1">
    <source>
        <dbReference type="ARBA" id="ARBA00004126"/>
    </source>
</evidence>
<dbReference type="PROSITE" id="PS00019">
    <property type="entry name" value="ACTININ_1"/>
    <property type="match status" value="1"/>
</dbReference>
<dbReference type="SUPFAM" id="SSF47576">
    <property type="entry name" value="Calponin-homology domain, CH-domain"/>
    <property type="match status" value="1"/>
</dbReference>
<dbReference type="GeneTree" id="ENSGT00940000154481"/>
<dbReference type="OMA" id="HLKAVWT"/>
<dbReference type="Pfam" id="PF25034">
    <property type="entry name" value="Spectrin_SYNE1"/>
    <property type="match status" value="1"/>
</dbReference>
<name>A0A3Q3FFS3_KRYMA</name>
<evidence type="ECO:0000256" key="3">
    <source>
        <dbReference type="ARBA" id="ARBA00004245"/>
    </source>
</evidence>
<dbReference type="InterPro" id="IPR052403">
    <property type="entry name" value="LINC-complex_assoc"/>
</dbReference>
<dbReference type="CDD" id="cd21243">
    <property type="entry name" value="CH_SYNE1_rpt2"/>
    <property type="match status" value="1"/>
</dbReference>
<dbReference type="CDD" id="cd21241">
    <property type="entry name" value="CH_SYNE1_rpt1"/>
    <property type="match status" value="1"/>
</dbReference>
<comment type="similarity">
    <text evidence="4">Belongs to the nesprin family.</text>
</comment>
<keyword evidence="12" id="KW-0206">Cytoskeleton</keyword>
<evidence type="ECO:0000256" key="14">
    <source>
        <dbReference type="SAM" id="Coils"/>
    </source>
</evidence>
<proteinExistence type="inferred from homology"/>
<organism evidence="17 18">
    <name type="scientific">Kryptolebias marmoratus</name>
    <name type="common">Mangrove killifish</name>
    <name type="synonym">Rivulus marmoratus</name>
    <dbReference type="NCBI Taxonomy" id="37003"/>
    <lineage>
        <taxon>Eukaryota</taxon>
        <taxon>Metazoa</taxon>
        <taxon>Chordata</taxon>
        <taxon>Craniata</taxon>
        <taxon>Vertebrata</taxon>
        <taxon>Euteleostomi</taxon>
        <taxon>Actinopterygii</taxon>
        <taxon>Neopterygii</taxon>
        <taxon>Teleostei</taxon>
        <taxon>Neoteleostei</taxon>
        <taxon>Acanthomorphata</taxon>
        <taxon>Ovalentaria</taxon>
        <taxon>Atherinomorphae</taxon>
        <taxon>Cyprinodontiformes</taxon>
        <taxon>Rivulidae</taxon>
        <taxon>Kryptolebias</taxon>
    </lineage>
</organism>
<sequence length="743" mass="85630">TFPSKTSSSCSPRILNQEAVQKRTFTKWINSHLAKCVPPLEVRDLFEDIKDGVILLALLEVLSGQKLPCEQGKKLKRIHWVANIGTALKFLEGRKIKLVNINSTDIVDGRPSIVLGLVWTIILYFQIEELTSSLPELQASSSSTSSVDSSNSSTDTTSPPVKRKPLPPLQGGARKALLRWVQQTATKCLGLEVKDFGPSWRSGLAFFAVINALRPNLVDMERVWRRPNRENLQEAFLLAEKELGIPQLLDPEDVDVDKPDEKSVMTYVAQFLRHHPDRKQSDSEGRQEEEVTWFNFSEQRKSLRELKMWLDQLEREAAQAQETEANLAQQYQLFKSLHVQVEMRRKQVEGALQSTQRDGMLTVDQALVKQAWERVSNRLVDWHLQLDRSLPAPLDTVGAWLHEAEGALRHEIIVQQAHDITANTVHRALEQHKDVLKSLESHQQVFQRIHKDRSVDGVPVPPDQLQDMAERMNFVSTSSSIHLARMEYLENKHHMQAFLTLAESKLKSWIIKYGRQESVELMLNNYVSFVEKQHFFEKYEVMFQSLKRSAEAYVSVDSSVDEGEMGVRRFMREVVTQWRSLSMEVRSVRSMLEEVLSNWERYTSTVASLQAWLEDAEEVLNQPENVKREFFRNLSHWMDQHAAMNDAGNFLIETCDETVSLDLKQQLLLLNGRWRDLFLQVKQYAHSDELEKWRKDHLKALWALKELLDTAEAKLNAPVQVSFLSVRAFLQDVEVTIFSIFIS</sequence>
<evidence type="ECO:0000256" key="4">
    <source>
        <dbReference type="ARBA" id="ARBA00008619"/>
    </source>
</evidence>
<evidence type="ECO:0000256" key="10">
    <source>
        <dbReference type="ARBA" id="ARBA00023136"/>
    </source>
</evidence>
<keyword evidence="6" id="KW-0812">Transmembrane</keyword>
<dbReference type="PROSITE" id="PS00020">
    <property type="entry name" value="ACTININ_2"/>
    <property type="match status" value="1"/>
</dbReference>
<evidence type="ECO:0000256" key="5">
    <source>
        <dbReference type="ARBA" id="ARBA00022490"/>
    </source>
</evidence>
<keyword evidence="18" id="KW-1185">Reference proteome</keyword>
<dbReference type="AlphaFoldDB" id="A0A3Q3FFS3"/>
<keyword evidence="7" id="KW-0677">Repeat</keyword>
<evidence type="ECO:0000259" key="16">
    <source>
        <dbReference type="PROSITE" id="PS50021"/>
    </source>
</evidence>
<feature type="coiled-coil region" evidence="14">
    <location>
        <begin position="303"/>
        <end position="333"/>
    </location>
</feature>
<evidence type="ECO:0000256" key="15">
    <source>
        <dbReference type="SAM" id="MobiDB-lite"/>
    </source>
</evidence>
<protein>
    <recommendedName>
        <fullName evidence="16">Calponin-homology (CH) domain-containing protein</fullName>
    </recommendedName>
</protein>
<comment type="subcellular location">
    <subcellularLocation>
        <location evidence="3">Cytoplasm</location>
        <location evidence="3">Cytoskeleton</location>
    </subcellularLocation>
    <subcellularLocation>
        <location evidence="2">Cytoplasm</location>
        <location evidence="2">Myofibril</location>
        <location evidence="2">Sarcomere</location>
    </subcellularLocation>
    <subcellularLocation>
        <location evidence="1">Nucleus membrane</location>
    </subcellularLocation>
</comment>
<dbReference type="SMART" id="SM00033">
    <property type="entry name" value="CH"/>
    <property type="match status" value="2"/>
</dbReference>
<dbReference type="GO" id="GO:0051015">
    <property type="term" value="F:actin filament binding"/>
    <property type="evidence" value="ECO:0007669"/>
    <property type="project" value="TreeGrafter"/>
</dbReference>
<dbReference type="Gene3D" id="1.10.418.10">
    <property type="entry name" value="Calponin-like domain"/>
    <property type="match status" value="2"/>
</dbReference>
<dbReference type="PROSITE" id="PS50021">
    <property type="entry name" value="CH"/>
    <property type="match status" value="2"/>
</dbReference>
<dbReference type="InterPro" id="IPR001589">
    <property type="entry name" value="Actinin_actin-bd_CS"/>
</dbReference>
<dbReference type="GO" id="GO:0030017">
    <property type="term" value="C:sarcomere"/>
    <property type="evidence" value="ECO:0007669"/>
    <property type="project" value="UniProtKB-SubCell"/>
</dbReference>
<dbReference type="Gene3D" id="1.20.58.60">
    <property type="match status" value="1"/>
</dbReference>
<dbReference type="InterPro" id="IPR057057">
    <property type="entry name" value="Spectrin_SYNE1"/>
</dbReference>
<dbReference type="STRING" id="37003.ENSKMAP00000012052"/>
<keyword evidence="10" id="KW-0472">Membrane</keyword>
<reference evidence="17" key="2">
    <citation type="submission" date="2025-09" db="UniProtKB">
        <authorList>
            <consortium name="Ensembl"/>
        </authorList>
    </citation>
    <scope>IDENTIFICATION</scope>
</reference>
<dbReference type="InterPro" id="IPR047291">
    <property type="entry name" value="CH_SYNE1_rpt2"/>
</dbReference>
<dbReference type="InterPro" id="IPR047290">
    <property type="entry name" value="CH_SYNE1_rpt1"/>
</dbReference>
<evidence type="ECO:0000256" key="2">
    <source>
        <dbReference type="ARBA" id="ARBA00004204"/>
    </source>
</evidence>
<dbReference type="GO" id="GO:0005640">
    <property type="term" value="C:nuclear outer membrane"/>
    <property type="evidence" value="ECO:0007669"/>
    <property type="project" value="TreeGrafter"/>
</dbReference>
<evidence type="ECO:0000256" key="11">
    <source>
        <dbReference type="ARBA" id="ARBA00023203"/>
    </source>
</evidence>
<dbReference type="FunFam" id="1.10.418.10:FF:000033">
    <property type="entry name" value="nesprin-1 isoform X1"/>
    <property type="match status" value="1"/>
</dbReference>
<evidence type="ECO:0000256" key="8">
    <source>
        <dbReference type="ARBA" id="ARBA00022989"/>
    </source>
</evidence>
<evidence type="ECO:0000256" key="12">
    <source>
        <dbReference type="ARBA" id="ARBA00023212"/>
    </source>
</evidence>
<dbReference type="PANTHER" id="PTHR47535">
    <property type="entry name" value="MUSCLE-SPECIFIC PROTEIN 300 KDA, ISOFORM G"/>
    <property type="match status" value="1"/>
</dbReference>
<dbReference type="GO" id="GO:0005856">
    <property type="term" value="C:cytoskeleton"/>
    <property type="evidence" value="ECO:0007669"/>
    <property type="project" value="UniProtKB-SubCell"/>
</dbReference>
<dbReference type="GO" id="GO:0034993">
    <property type="term" value="C:meiotic nuclear membrane microtubule tethering complex"/>
    <property type="evidence" value="ECO:0007669"/>
    <property type="project" value="TreeGrafter"/>
</dbReference>
<dbReference type="FunFam" id="1.20.58.60:FF:000139">
    <property type="entry name" value="nesprin-1 isoform X1"/>
    <property type="match status" value="1"/>
</dbReference>
<feature type="compositionally biased region" description="Low complexity" evidence="15">
    <location>
        <begin position="141"/>
        <end position="158"/>
    </location>
</feature>
<dbReference type="GO" id="GO:0007097">
    <property type="term" value="P:nuclear migration"/>
    <property type="evidence" value="ECO:0007669"/>
    <property type="project" value="TreeGrafter"/>
</dbReference>
<accession>A0A3Q3FFS3</accession>
<evidence type="ECO:0000256" key="6">
    <source>
        <dbReference type="ARBA" id="ARBA00022692"/>
    </source>
</evidence>
<feature type="region of interest" description="Disordered" evidence="15">
    <location>
        <begin position="141"/>
        <end position="168"/>
    </location>
</feature>
<evidence type="ECO:0000256" key="9">
    <source>
        <dbReference type="ARBA" id="ARBA00023054"/>
    </source>
</evidence>
<dbReference type="Ensembl" id="ENSKMAT00000012231.1">
    <property type="protein sequence ID" value="ENSKMAP00000012052.1"/>
    <property type="gene ID" value="ENSKMAG00000009021.1"/>
</dbReference>
<reference evidence="17" key="1">
    <citation type="submission" date="2025-08" db="UniProtKB">
        <authorList>
            <consortium name="Ensembl"/>
        </authorList>
    </citation>
    <scope>IDENTIFICATION</scope>
</reference>
<keyword evidence="9 14" id="KW-0175">Coiled coil</keyword>
<evidence type="ECO:0000313" key="18">
    <source>
        <dbReference type="Proteomes" id="UP000264800"/>
    </source>
</evidence>
<evidence type="ECO:0000313" key="17">
    <source>
        <dbReference type="Ensembl" id="ENSKMAP00000012052.1"/>
    </source>
</evidence>